<proteinExistence type="predicted"/>
<evidence type="ECO:0000313" key="4">
    <source>
        <dbReference type="Proteomes" id="UP000254863"/>
    </source>
</evidence>
<dbReference type="InterPro" id="IPR036873">
    <property type="entry name" value="Rhodanese-like_dom_sf"/>
</dbReference>
<keyword evidence="1" id="KW-0472">Membrane</keyword>
<organism evidence="3 4">
    <name type="scientific">Klebsiella michiganensis</name>
    <dbReference type="NCBI Taxonomy" id="1134687"/>
    <lineage>
        <taxon>Bacteria</taxon>
        <taxon>Pseudomonadati</taxon>
        <taxon>Pseudomonadota</taxon>
        <taxon>Gammaproteobacteria</taxon>
        <taxon>Enterobacterales</taxon>
        <taxon>Enterobacteriaceae</taxon>
        <taxon>Klebsiella/Raoultella group</taxon>
        <taxon>Klebsiella</taxon>
    </lineage>
</organism>
<dbReference type="SUPFAM" id="SSF52821">
    <property type="entry name" value="Rhodanese/Cell cycle control phosphatase"/>
    <property type="match status" value="1"/>
</dbReference>
<comment type="caution">
    <text evidence="3">The sequence shown here is derived from an EMBL/GenBank/DDBJ whole genome shotgun (WGS) entry which is preliminary data.</text>
</comment>
<dbReference type="Gene3D" id="6.10.140.1340">
    <property type="match status" value="1"/>
</dbReference>
<keyword evidence="3" id="KW-0808">Transferase</keyword>
<feature type="domain" description="Rhodanese" evidence="2">
    <location>
        <begin position="15"/>
        <end position="105"/>
    </location>
</feature>
<dbReference type="PROSITE" id="PS50206">
    <property type="entry name" value="RHODANESE_3"/>
    <property type="match status" value="1"/>
</dbReference>
<dbReference type="SMART" id="SM00450">
    <property type="entry name" value="RHOD"/>
    <property type="match status" value="1"/>
</dbReference>
<reference evidence="3 4" key="1">
    <citation type="submission" date="2018-06" db="EMBL/GenBank/DDBJ databases">
        <authorList>
            <consortium name="Pathogen Informatics"/>
            <person name="Doyle S."/>
        </authorList>
    </citation>
    <scope>NUCLEOTIDE SEQUENCE [LARGE SCALE GENOMIC DNA]</scope>
    <source>
        <strain evidence="3 4">NCTC11685</strain>
    </source>
</reference>
<dbReference type="InterPro" id="IPR001307">
    <property type="entry name" value="Thiosulphate_STrfase_CS"/>
</dbReference>
<evidence type="ECO:0000259" key="2">
    <source>
        <dbReference type="PROSITE" id="PS50206"/>
    </source>
</evidence>
<evidence type="ECO:0000256" key="1">
    <source>
        <dbReference type="SAM" id="Phobius"/>
    </source>
</evidence>
<dbReference type="Pfam" id="PF00581">
    <property type="entry name" value="Rhodanese"/>
    <property type="match status" value="1"/>
</dbReference>
<dbReference type="AlphaFoldDB" id="A0A7H4PMT9"/>
<dbReference type="GO" id="GO:0004792">
    <property type="term" value="F:thiosulfate-cyanide sulfurtransferase activity"/>
    <property type="evidence" value="ECO:0007669"/>
    <property type="project" value="InterPro"/>
</dbReference>
<keyword evidence="1" id="KW-0812">Transmembrane</keyword>
<dbReference type="PANTHER" id="PTHR44086">
    <property type="entry name" value="THIOSULFATE SULFURTRANSFERASE RDL2, MITOCHONDRIAL-RELATED"/>
    <property type="match status" value="1"/>
</dbReference>
<gene>
    <name evidence="3" type="primary">ygaP</name>
    <name evidence="3" type="ORF">NCTC11685_07049</name>
</gene>
<dbReference type="EMBL" id="UGMS01000004">
    <property type="protein sequence ID" value="STW79712.1"/>
    <property type="molecule type" value="Genomic_DNA"/>
</dbReference>
<accession>A0A7H4PMT9</accession>
<name>A0A7H4PMT9_9ENTR</name>
<feature type="transmembrane region" description="Helical" evidence="1">
    <location>
        <begin position="117"/>
        <end position="135"/>
    </location>
</feature>
<keyword evidence="1" id="KW-1133">Transmembrane helix</keyword>
<feature type="transmembrane region" description="Helical" evidence="1">
    <location>
        <begin position="141"/>
        <end position="159"/>
    </location>
</feature>
<sequence length="183" mass="19044">MPIATLSPAEAQALVARGGRLIDIRDADEYAREHIPGAELVPLATLTNGAALHASPEETIIFHCQAGSRTQNNAARLAQAAAPAQVKLLAGGIQAWKAAGLPVKEDKSQPLPLMRQVQIVAGALILLGVALGYAFSSGFFLLSAFVGAGLTFAGITGFLRYGASFGFDALEPSLASTSLRDCW</sequence>
<dbReference type="InterPro" id="IPR001763">
    <property type="entry name" value="Rhodanese-like_dom"/>
</dbReference>
<dbReference type="PANTHER" id="PTHR44086:SF10">
    <property type="entry name" value="THIOSULFATE SULFURTRANSFERASE_RHODANESE-LIKE DOMAIN-CONTAINING PROTEIN 3"/>
    <property type="match status" value="1"/>
</dbReference>
<dbReference type="Proteomes" id="UP000254863">
    <property type="component" value="Unassembled WGS sequence"/>
</dbReference>
<evidence type="ECO:0000313" key="3">
    <source>
        <dbReference type="EMBL" id="STW79712.1"/>
    </source>
</evidence>
<protein>
    <submittedName>
        <fullName evidence="3">Rhodanese-related sulfurtransferase</fullName>
    </submittedName>
</protein>
<dbReference type="PROSITE" id="PS00380">
    <property type="entry name" value="RHODANESE_1"/>
    <property type="match status" value="1"/>
</dbReference>
<dbReference type="Gene3D" id="3.40.250.10">
    <property type="entry name" value="Rhodanese-like domain"/>
    <property type="match status" value="1"/>
</dbReference>